<dbReference type="PRINTS" id="PR00834">
    <property type="entry name" value="PROTEASES2C"/>
</dbReference>
<dbReference type="InterPro" id="IPR051201">
    <property type="entry name" value="Chloro_Bact_Ser_Proteases"/>
</dbReference>
<dbReference type="InterPro" id="IPR001478">
    <property type="entry name" value="PDZ"/>
</dbReference>
<evidence type="ECO:0000256" key="1">
    <source>
        <dbReference type="ARBA" id="ARBA00022670"/>
    </source>
</evidence>
<gene>
    <name evidence="4" type="ORF">COU08_01840</name>
</gene>
<dbReference type="Pfam" id="PF13365">
    <property type="entry name" value="Trypsin_2"/>
    <property type="match status" value="1"/>
</dbReference>
<dbReference type="Gene3D" id="2.40.10.120">
    <property type="match status" value="1"/>
</dbReference>
<evidence type="ECO:0000259" key="3">
    <source>
        <dbReference type="PROSITE" id="PS50106"/>
    </source>
</evidence>
<dbReference type="Pfam" id="PF13180">
    <property type="entry name" value="PDZ_2"/>
    <property type="match status" value="1"/>
</dbReference>
<feature type="domain" description="PDZ" evidence="3">
    <location>
        <begin position="348"/>
        <end position="401"/>
    </location>
</feature>
<dbReference type="SUPFAM" id="SSF50156">
    <property type="entry name" value="PDZ domain-like"/>
    <property type="match status" value="1"/>
</dbReference>
<reference evidence="5" key="1">
    <citation type="submission" date="2017-09" db="EMBL/GenBank/DDBJ databases">
        <title>Depth-based differentiation of microbial function through sediment-hosted aquifers and enrichment of novel symbionts in the deep terrestrial subsurface.</title>
        <authorList>
            <person name="Probst A.J."/>
            <person name="Ladd B."/>
            <person name="Jarett J.K."/>
            <person name="Geller-Mcgrath D.E."/>
            <person name="Sieber C.M.K."/>
            <person name="Emerson J.B."/>
            <person name="Anantharaman K."/>
            <person name="Thomas B.C."/>
            <person name="Malmstrom R."/>
            <person name="Stieglmeier M."/>
            <person name="Klingl A."/>
            <person name="Woyke T."/>
            <person name="Ryan C.M."/>
            <person name="Banfield J.F."/>
        </authorList>
    </citation>
    <scope>NUCLEOTIDE SEQUENCE [LARGE SCALE GENOMIC DNA]</scope>
</reference>
<dbReference type="Proteomes" id="UP000228635">
    <property type="component" value="Unassembled WGS sequence"/>
</dbReference>
<name>A0A2M6WIB0_9BACT</name>
<comment type="caution">
    <text evidence="4">The sequence shown here is derived from an EMBL/GenBank/DDBJ whole genome shotgun (WGS) entry which is preliminary data.</text>
</comment>
<dbReference type="InterPro" id="IPR036034">
    <property type="entry name" value="PDZ_sf"/>
</dbReference>
<proteinExistence type="predicted"/>
<sequence>MRATTFFLLGLMITIVVGSLVVGFIPNNNGQASIQSFFQQLIGIKSIETITEQSESAQPYEAPLAYEDAIIKAVEENAEAVITIIITKDLPILERCSTDPFSDLPSEFRDFFGPFQFFGDCETGTTRKEEVGGGSGFVITKEGMILTNKHVVEDEDAEYTILTNDGKRFEAEILARDPLQDLALIKFKNPPEHLKTVTLGNSDSIKLGQTAIAIGNALGEFRNTVSAGVVSGLARNITAGGRGTFERIEGLIQTDAAINPGNSGGPLLNLRGEVIGINTAIAQNAENIGFAIPINKAKRDITSFNEAGEIVFPYLGVRYTLITEEIAKKEKLPVTKGAIVQSNGSDPSVLKGSPAEKAGIKDGDIITKINNNEVTEEHSLATIVQQYRTGDVISIQLLRDDKKITLFVTLEKREF</sequence>
<evidence type="ECO:0000256" key="2">
    <source>
        <dbReference type="ARBA" id="ARBA00022801"/>
    </source>
</evidence>
<keyword evidence="2" id="KW-0378">Hydrolase</keyword>
<dbReference type="InterPro" id="IPR001940">
    <property type="entry name" value="Peptidase_S1C"/>
</dbReference>
<dbReference type="PANTHER" id="PTHR43343:SF3">
    <property type="entry name" value="PROTEASE DO-LIKE 8, CHLOROPLASTIC"/>
    <property type="match status" value="1"/>
</dbReference>
<dbReference type="GO" id="GO:0004252">
    <property type="term" value="F:serine-type endopeptidase activity"/>
    <property type="evidence" value="ECO:0007669"/>
    <property type="project" value="InterPro"/>
</dbReference>
<protein>
    <recommendedName>
        <fullName evidence="3">PDZ domain-containing protein</fullName>
    </recommendedName>
</protein>
<dbReference type="SUPFAM" id="SSF50494">
    <property type="entry name" value="Trypsin-like serine proteases"/>
    <property type="match status" value="1"/>
</dbReference>
<dbReference type="Gene3D" id="2.30.42.10">
    <property type="match status" value="1"/>
</dbReference>
<dbReference type="InterPro" id="IPR009003">
    <property type="entry name" value="Peptidase_S1_PA"/>
</dbReference>
<keyword evidence="1" id="KW-0645">Protease</keyword>
<organism evidence="4 5">
    <name type="scientific">Candidatus Harrisonbacteria bacterium CG10_big_fil_rev_8_21_14_0_10_42_17</name>
    <dbReference type="NCBI Taxonomy" id="1974584"/>
    <lineage>
        <taxon>Bacteria</taxon>
        <taxon>Candidatus Harrisoniibacteriota</taxon>
    </lineage>
</organism>
<dbReference type="GO" id="GO:0006508">
    <property type="term" value="P:proteolysis"/>
    <property type="evidence" value="ECO:0007669"/>
    <property type="project" value="UniProtKB-KW"/>
</dbReference>
<dbReference type="AlphaFoldDB" id="A0A2M6WIB0"/>
<evidence type="ECO:0000313" key="5">
    <source>
        <dbReference type="Proteomes" id="UP000228635"/>
    </source>
</evidence>
<dbReference type="SMART" id="SM00228">
    <property type="entry name" value="PDZ"/>
    <property type="match status" value="1"/>
</dbReference>
<dbReference type="PROSITE" id="PS50106">
    <property type="entry name" value="PDZ"/>
    <property type="match status" value="1"/>
</dbReference>
<accession>A0A2M6WIB0</accession>
<dbReference type="CDD" id="cd06779">
    <property type="entry name" value="cpPDZ_Deg_HtrA-like"/>
    <property type="match status" value="1"/>
</dbReference>
<evidence type="ECO:0000313" key="4">
    <source>
        <dbReference type="EMBL" id="PIT92540.1"/>
    </source>
</evidence>
<dbReference type="PANTHER" id="PTHR43343">
    <property type="entry name" value="PEPTIDASE S12"/>
    <property type="match status" value="1"/>
</dbReference>
<dbReference type="EMBL" id="PFBA01000015">
    <property type="protein sequence ID" value="PIT92540.1"/>
    <property type="molecule type" value="Genomic_DNA"/>
</dbReference>